<name>A0ABV0T0P1_9TELE</name>
<comment type="caution">
    <text evidence="1">The sequence shown here is derived from an EMBL/GenBank/DDBJ whole genome shotgun (WGS) entry which is preliminary data.</text>
</comment>
<evidence type="ECO:0000313" key="2">
    <source>
        <dbReference type="Proteomes" id="UP001482620"/>
    </source>
</evidence>
<organism evidence="1 2">
    <name type="scientific">Ilyodon furcidens</name>
    <name type="common">goldbreast splitfin</name>
    <dbReference type="NCBI Taxonomy" id="33524"/>
    <lineage>
        <taxon>Eukaryota</taxon>
        <taxon>Metazoa</taxon>
        <taxon>Chordata</taxon>
        <taxon>Craniata</taxon>
        <taxon>Vertebrata</taxon>
        <taxon>Euteleostomi</taxon>
        <taxon>Actinopterygii</taxon>
        <taxon>Neopterygii</taxon>
        <taxon>Teleostei</taxon>
        <taxon>Neoteleostei</taxon>
        <taxon>Acanthomorphata</taxon>
        <taxon>Ovalentaria</taxon>
        <taxon>Atherinomorphae</taxon>
        <taxon>Cyprinodontiformes</taxon>
        <taxon>Goodeidae</taxon>
        <taxon>Ilyodon</taxon>
    </lineage>
</organism>
<keyword evidence="2" id="KW-1185">Reference proteome</keyword>
<accession>A0ABV0T0P1</accession>
<protein>
    <submittedName>
        <fullName evidence="1">Uncharacterized protein</fullName>
    </submittedName>
</protein>
<evidence type="ECO:0000313" key="1">
    <source>
        <dbReference type="EMBL" id="MEQ2226049.1"/>
    </source>
</evidence>
<sequence>MACLDAVSRCETERRSGLGKIVLVGARAACGSDSHSAVSRVNEYCCRLSMEKERDSYWWLWPWSSREE</sequence>
<proteinExistence type="predicted"/>
<dbReference type="EMBL" id="JAHRIQ010014323">
    <property type="protein sequence ID" value="MEQ2226049.1"/>
    <property type="molecule type" value="Genomic_DNA"/>
</dbReference>
<dbReference type="Proteomes" id="UP001482620">
    <property type="component" value="Unassembled WGS sequence"/>
</dbReference>
<reference evidence="1 2" key="1">
    <citation type="submission" date="2021-06" db="EMBL/GenBank/DDBJ databases">
        <authorList>
            <person name="Palmer J.M."/>
        </authorList>
    </citation>
    <scope>NUCLEOTIDE SEQUENCE [LARGE SCALE GENOMIC DNA]</scope>
    <source>
        <strain evidence="2">if_2019</strain>
        <tissue evidence="1">Muscle</tissue>
    </source>
</reference>
<gene>
    <name evidence="1" type="ORF">ILYODFUR_023686</name>
</gene>